<dbReference type="PANTHER" id="PTHR34702:SF1">
    <property type="entry name" value="NA(+)_H(+) ANTIPORTER SUBUNIT F"/>
    <property type="match status" value="1"/>
</dbReference>
<dbReference type="GO" id="GO:0005886">
    <property type="term" value="C:plasma membrane"/>
    <property type="evidence" value="ECO:0007669"/>
    <property type="project" value="UniProtKB-SubCell"/>
</dbReference>
<feature type="transmembrane region" description="Helical" evidence="8">
    <location>
        <begin position="57"/>
        <end position="80"/>
    </location>
</feature>
<dbReference type="PANTHER" id="PTHR34702">
    <property type="entry name" value="NA(+)/H(+) ANTIPORTER SUBUNIT F1"/>
    <property type="match status" value="1"/>
</dbReference>
<name>A0A7K3MDH1_9ACTN</name>
<gene>
    <name evidence="9" type="ORF">F7O44_25555</name>
</gene>
<feature type="transmembrane region" description="Helical" evidence="8">
    <location>
        <begin position="6"/>
        <end position="24"/>
    </location>
</feature>
<keyword evidence="5 8" id="KW-0812">Transmembrane</keyword>
<dbReference type="Pfam" id="PF04066">
    <property type="entry name" value="MrpF_PhaF"/>
    <property type="match status" value="1"/>
</dbReference>
<comment type="subcellular location">
    <subcellularLocation>
        <location evidence="1">Cell membrane</location>
        <topology evidence="1">Multi-pass membrane protein</topology>
    </subcellularLocation>
</comment>
<comment type="similarity">
    <text evidence="2">Belongs to the CPA3 antiporters (TC 2.A.63) subunit F family.</text>
</comment>
<dbReference type="AlphaFoldDB" id="A0A7K3MDH1"/>
<evidence type="ECO:0000256" key="1">
    <source>
        <dbReference type="ARBA" id="ARBA00004651"/>
    </source>
</evidence>
<keyword evidence="10" id="KW-1185">Reference proteome</keyword>
<evidence type="ECO:0000256" key="6">
    <source>
        <dbReference type="ARBA" id="ARBA00022989"/>
    </source>
</evidence>
<evidence type="ECO:0000313" key="10">
    <source>
        <dbReference type="Proteomes" id="UP000460435"/>
    </source>
</evidence>
<reference evidence="9 10" key="1">
    <citation type="submission" date="2019-11" db="EMBL/GenBank/DDBJ databases">
        <authorList>
            <person name="Li X.-J."/>
            <person name="Feng X.-M."/>
        </authorList>
    </citation>
    <scope>NUCLEOTIDE SEQUENCE [LARGE SCALE GENOMIC DNA]</scope>
    <source>
        <strain evidence="9 10">XMNu-373</strain>
    </source>
</reference>
<keyword evidence="6 8" id="KW-1133">Transmembrane helix</keyword>
<evidence type="ECO:0000256" key="4">
    <source>
        <dbReference type="ARBA" id="ARBA00022475"/>
    </source>
</evidence>
<dbReference type="EMBL" id="WLZY01000012">
    <property type="protein sequence ID" value="NDL60448.1"/>
    <property type="molecule type" value="Genomic_DNA"/>
</dbReference>
<dbReference type="InterPro" id="IPR007208">
    <property type="entry name" value="MrpF/PhaF-like"/>
</dbReference>
<comment type="caution">
    <text evidence="9">The sequence shown here is derived from an EMBL/GenBank/DDBJ whole genome shotgun (WGS) entry which is preliminary data.</text>
</comment>
<evidence type="ECO:0000313" key="9">
    <source>
        <dbReference type="EMBL" id="NDL60448.1"/>
    </source>
</evidence>
<keyword evidence="3" id="KW-0813">Transport</keyword>
<sequence length="85" mass="9259">MTMVDIGLIVVALGFVPAIWRMVIGPTDADRATAGDFTFFLFVAAAALLGVRLETRMFFDVVLVATLVGFLGTVVLARLVDRRDR</sequence>
<evidence type="ECO:0000256" key="8">
    <source>
        <dbReference type="SAM" id="Phobius"/>
    </source>
</evidence>
<evidence type="ECO:0000256" key="5">
    <source>
        <dbReference type="ARBA" id="ARBA00022692"/>
    </source>
</evidence>
<evidence type="ECO:0000256" key="7">
    <source>
        <dbReference type="ARBA" id="ARBA00023136"/>
    </source>
</evidence>
<accession>A0A7K3MDH1</accession>
<dbReference type="GO" id="GO:0015385">
    <property type="term" value="F:sodium:proton antiporter activity"/>
    <property type="evidence" value="ECO:0007669"/>
    <property type="project" value="TreeGrafter"/>
</dbReference>
<feature type="transmembrane region" description="Helical" evidence="8">
    <location>
        <begin position="33"/>
        <end position="51"/>
    </location>
</feature>
<keyword evidence="4" id="KW-1003">Cell membrane</keyword>
<dbReference type="Proteomes" id="UP000460435">
    <property type="component" value="Unassembled WGS sequence"/>
</dbReference>
<dbReference type="RefSeq" id="WP_162453162.1">
    <property type="nucleotide sequence ID" value="NZ_WLZY01000012.1"/>
</dbReference>
<proteinExistence type="inferred from homology"/>
<protein>
    <submittedName>
        <fullName evidence="9">Pesticidal protein Cry26Aa</fullName>
    </submittedName>
</protein>
<organism evidence="9 10">
    <name type="scientific">Phytoactinopolyspora mesophila</name>
    <dbReference type="NCBI Taxonomy" id="2650750"/>
    <lineage>
        <taxon>Bacteria</taxon>
        <taxon>Bacillati</taxon>
        <taxon>Actinomycetota</taxon>
        <taxon>Actinomycetes</taxon>
        <taxon>Jiangellales</taxon>
        <taxon>Jiangellaceae</taxon>
        <taxon>Phytoactinopolyspora</taxon>
    </lineage>
</organism>
<evidence type="ECO:0000256" key="2">
    <source>
        <dbReference type="ARBA" id="ARBA00009212"/>
    </source>
</evidence>
<evidence type="ECO:0000256" key="3">
    <source>
        <dbReference type="ARBA" id="ARBA00022448"/>
    </source>
</evidence>
<keyword evidence="7 8" id="KW-0472">Membrane</keyword>